<dbReference type="Proteomes" id="UP000463470">
    <property type="component" value="Unassembled WGS sequence"/>
</dbReference>
<protein>
    <submittedName>
        <fullName evidence="2">Uncharacterized protein</fullName>
    </submittedName>
</protein>
<proteinExistence type="predicted"/>
<dbReference type="AlphaFoldDB" id="A0A845L7M4"/>
<evidence type="ECO:0000313" key="2">
    <source>
        <dbReference type="EMBL" id="MZP30630.1"/>
    </source>
</evidence>
<keyword evidence="1" id="KW-0378">Hydrolase</keyword>
<organism evidence="2 3">
    <name type="scientific">Heliomicrobium undosum</name>
    <dbReference type="NCBI Taxonomy" id="121734"/>
    <lineage>
        <taxon>Bacteria</taxon>
        <taxon>Bacillati</taxon>
        <taxon>Bacillota</taxon>
        <taxon>Clostridia</taxon>
        <taxon>Eubacteriales</taxon>
        <taxon>Heliobacteriaceae</taxon>
        <taxon>Heliomicrobium</taxon>
    </lineage>
</organism>
<dbReference type="Gene3D" id="3.90.320.10">
    <property type="match status" value="1"/>
</dbReference>
<keyword evidence="3" id="KW-1185">Reference proteome</keyword>
<dbReference type="InterPro" id="IPR011604">
    <property type="entry name" value="PDDEXK-like_dom_sf"/>
</dbReference>
<dbReference type="OrthoDB" id="9803119at2"/>
<accession>A0A845L7M4</accession>
<evidence type="ECO:0000256" key="1">
    <source>
        <dbReference type="ARBA" id="ARBA00022801"/>
    </source>
</evidence>
<gene>
    <name evidence="2" type="ORF">GTO91_12990</name>
</gene>
<sequence length="104" mass="12120">MDTDNREYLPVSAVAEVLFCPRNFYYRAVEGAEETNHHMLEGRFQDERRNERRTRSVDGRVQTRQVFLSSESLGLRGVLDVLEGPMGRCIPSSLKRERRPPPQR</sequence>
<dbReference type="RefSeq" id="WP_161259151.1">
    <property type="nucleotide sequence ID" value="NZ_WXEY01000016.1"/>
</dbReference>
<name>A0A845L7M4_9FIRM</name>
<reference evidence="2 3" key="1">
    <citation type="submission" date="2020-01" db="EMBL/GenBank/DDBJ databases">
        <title>Whole-genome sequence of Heliobacterium undosum DSM 13378.</title>
        <authorList>
            <person name="Kyndt J.A."/>
            <person name="Meyer T.E."/>
        </authorList>
    </citation>
    <scope>NUCLEOTIDE SEQUENCE [LARGE SCALE GENOMIC DNA]</scope>
    <source>
        <strain evidence="2 3">DSM 13378</strain>
    </source>
</reference>
<dbReference type="EMBL" id="WXEY01000016">
    <property type="protein sequence ID" value="MZP30630.1"/>
    <property type="molecule type" value="Genomic_DNA"/>
</dbReference>
<dbReference type="GO" id="GO:0016787">
    <property type="term" value="F:hydrolase activity"/>
    <property type="evidence" value="ECO:0007669"/>
    <property type="project" value="UniProtKB-KW"/>
</dbReference>
<comment type="caution">
    <text evidence="2">The sequence shown here is derived from an EMBL/GenBank/DDBJ whole genome shotgun (WGS) entry which is preliminary data.</text>
</comment>
<evidence type="ECO:0000313" key="3">
    <source>
        <dbReference type="Proteomes" id="UP000463470"/>
    </source>
</evidence>